<dbReference type="Proteomes" id="UP000314294">
    <property type="component" value="Unassembled WGS sequence"/>
</dbReference>
<evidence type="ECO:0000256" key="1">
    <source>
        <dbReference type="SAM" id="MobiDB-lite"/>
    </source>
</evidence>
<accession>A0A4Z2I255</accession>
<protein>
    <submittedName>
        <fullName evidence="2">Uncharacterized protein</fullName>
    </submittedName>
</protein>
<proteinExistence type="predicted"/>
<gene>
    <name evidence="2" type="ORF">EYF80_017806</name>
</gene>
<evidence type="ECO:0000313" key="2">
    <source>
        <dbReference type="EMBL" id="TNN72018.1"/>
    </source>
</evidence>
<sequence>MRRTSSWSPHSNSRIKTASFLTSSGSAGLIGALDGGELHIIDSFLVPGERCASPHCLVREEDPRVCRDNPKGDAAQRREGGDAGGDASNGRSSAATSVTARP</sequence>
<organism evidence="2 3">
    <name type="scientific">Liparis tanakae</name>
    <name type="common">Tanaka's snailfish</name>
    <dbReference type="NCBI Taxonomy" id="230148"/>
    <lineage>
        <taxon>Eukaryota</taxon>
        <taxon>Metazoa</taxon>
        <taxon>Chordata</taxon>
        <taxon>Craniata</taxon>
        <taxon>Vertebrata</taxon>
        <taxon>Euteleostomi</taxon>
        <taxon>Actinopterygii</taxon>
        <taxon>Neopterygii</taxon>
        <taxon>Teleostei</taxon>
        <taxon>Neoteleostei</taxon>
        <taxon>Acanthomorphata</taxon>
        <taxon>Eupercaria</taxon>
        <taxon>Perciformes</taxon>
        <taxon>Cottioidei</taxon>
        <taxon>Cottales</taxon>
        <taxon>Liparidae</taxon>
        <taxon>Liparis</taxon>
    </lineage>
</organism>
<evidence type="ECO:0000313" key="3">
    <source>
        <dbReference type="Proteomes" id="UP000314294"/>
    </source>
</evidence>
<feature type="compositionally biased region" description="Basic and acidic residues" evidence="1">
    <location>
        <begin position="62"/>
        <end position="81"/>
    </location>
</feature>
<feature type="compositionally biased region" description="Polar residues" evidence="1">
    <location>
        <begin position="89"/>
        <end position="102"/>
    </location>
</feature>
<name>A0A4Z2I255_9TELE</name>
<keyword evidence="3" id="KW-1185">Reference proteome</keyword>
<reference evidence="2 3" key="1">
    <citation type="submission" date="2019-03" db="EMBL/GenBank/DDBJ databases">
        <title>First draft genome of Liparis tanakae, snailfish: a comprehensive survey of snailfish specific genes.</title>
        <authorList>
            <person name="Kim W."/>
            <person name="Song I."/>
            <person name="Jeong J.-H."/>
            <person name="Kim D."/>
            <person name="Kim S."/>
            <person name="Ryu S."/>
            <person name="Song J.Y."/>
            <person name="Lee S.K."/>
        </authorList>
    </citation>
    <scope>NUCLEOTIDE SEQUENCE [LARGE SCALE GENOMIC DNA]</scope>
    <source>
        <tissue evidence="2">Muscle</tissue>
    </source>
</reference>
<feature type="region of interest" description="Disordered" evidence="1">
    <location>
        <begin position="62"/>
        <end position="102"/>
    </location>
</feature>
<comment type="caution">
    <text evidence="2">The sequence shown here is derived from an EMBL/GenBank/DDBJ whole genome shotgun (WGS) entry which is preliminary data.</text>
</comment>
<dbReference type="AlphaFoldDB" id="A0A4Z2I255"/>
<dbReference type="EMBL" id="SRLO01000143">
    <property type="protein sequence ID" value="TNN72018.1"/>
    <property type="molecule type" value="Genomic_DNA"/>
</dbReference>